<feature type="transmembrane region" description="Helical" evidence="6">
    <location>
        <begin position="30"/>
        <end position="50"/>
    </location>
</feature>
<organism evidence="8 9">
    <name type="scientific">Cucurbitaria berberidis CBS 394.84</name>
    <dbReference type="NCBI Taxonomy" id="1168544"/>
    <lineage>
        <taxon>Eukaryota</taxon>
        <taxon>Fungi</taxon>
        <taxon>Dikarya</taxon>
        <taxon>Ascomycota</taxon>
        <taxon>Pezizomycotina</taxon>
        <taxon>Dothideomycetes</taxon>
        <taxon>Pleosporomycetidae</taxon>
        <taxon>Pleosporales</taxon>
        <taxon>Pleosporineae</taxon>
        <taxon>Cucurbitariaceae</taxon>
        <taxon>Cucurbitaria</taxon>
    </lineage>
</organism>
<dbReference type="InterPro" id="IPR036259">
    <property type="entry name" value="MFS_trans_sf"/>
</dbReference>
<feature type="transmembrane region" description="Helical" evidence="6">
    <location>
        <begin position="291"/>
        <end position="312"/>
    </location>
</feature>
<dbReference type="GO" id="GO:0005886">
    <property type="term" value="C:plasma membrane"/>
    <property type="evidence" value="ECO:0007669"/>
    <property type="project" value="TreeGrafter"/>
</dbReference>
<dbReference type="Proteomes" id="UP000800039">
    <property type="component" value="Unassembled WGS sequence"/>
</dbReference>
<evidence type="ECO:0000313" key="9">
    <source>
        <dbReference type="Proteomes" id="UP000800039"/>
    </source>
</evidence>
<keyword evidence="2 6" id="KW-0812">Transmembrane</keyword>
<evidence type="ECO:0000259" key="7">
    <source>
        <dbReference type="PROSITE" id="PS50850"/>
    </source>
</evidence>
<dbReference type="SUPFAM" id="SSF103473">
    <property type="entry name" value="MFS general substrate transporter"/>
    <property type="match status" value="1"/>
</dbReference>
<dbReference type="PANTHER" id="PTHR23501">
    <property type="entry name" value="MAJOR FACILITATOR SUPERFAMILY"/>
    <property type="match status" value="1"/>
</dbReference>
<dbReference type="PRINTS" id="PR01036">
    <property type="entry name" value="TCRTETB"/>
</dbReference>
<dbReference type="GeneID" id="63852123"/>
<dbReference type="Gene3D" id="1.20.1250.20">
    <property type="entry name" value="MFS general substrate transporter like domains"/>
    <property type="match status" value="1"/>
</dbReference>
<dbReference type="RefSeq" id="XP_040787252.1">
    <property type="nucleotide sequence ID" value="XM_040934872.1"/>
</dbReference>
<dbReference type="Pfam" id="PF07690">
    <property type="entry name" value="MFS_1"/>
    <property type="match status" value="1"/>
</dbReference>
<reference evidence="8" key="1">
    <citation type="submission" date="2020-01" db="EMBL/GenBank/DDBJ databases">
        <authorList>
            <consortium name="DOE Joint Genome Institute"/>
            <person name="Haridas S."/>
            <person name="Albert R."/>
            <person name="Binder M."/>
            <person name="Bloem J."/>
            <person name="Labutti K."/>
            <person name="Salamov A."/>
            <person name="Andreopoulos B."/>
            <person name="Baker S.E."/>
            <person name="Barry K."/>
            <person name="Bills G."/>
            <person name="Bluhm B.H."/>
            <person name="Cannon C."/>
            <person name="Castanera R."/>
            <person name="Culley D.E."/>
            <person name="Daum C."/>
            <person name="Ezra D."/>
            <person name="Gonzalez J.B."/>
            <person name="Henrissat B."/>
            <person name="Kuo A."/>
            <person name="Liang C."/>
            <person name="Lipzen A."/>
            <person name="Lutzoni F."/>
            <person name="Magnuson J."/>
            <person name="Mondo S."/>
            <person name="Nolan M."/>
            <person name="Ohm R."/>
            <person name="Pangilinan J."/>
            <person name="Park H.-J."/>
            <person name="Ramirez L."/>
            <person name="Alfaro M."/>
            <person name="Sun H."/>
            <person name="Tritt A."/>
            <person name="Yoshinaga Y."/>
            <person name="Zwiers L.-H."/>
            <person name="Turgeon B.G."/>
            <person name="Goodwin S.B."/>
            <person name="Spatafora J.W."/>
            <person name="Crous P.W."/>
            <person name="Grigoriev I.V."/>
        </authorList>
    </citation>
    <scope>NUCLEOTIDE SEQUENCE</scope>
    <source>
        <strain evidence="8">CBS 394.84</strain>
    </source>
</reference>
<evidence type="ECO:0000256" key="4">
    <source>
        <dbReference type="ARBA" id="ARBA00023136"/>
    </source>
</evidence>
<feature type="region of interest" description="Disordered" evidence="5">
    <location>
        <begin position="1"/>
        <end position="24"/>
    </location>
</feature>
<evidence type="ECO:0000256" key="2">
    <source>
        <dbReference type="ARBA" id="ARBA00022692"/>
    </source>
</evidence>
<feature type="transmembrane region" description="Helical" evidence="6">
    <location>
        <begin position="187"/>
        <end position="205"/>
    </location>
</feature>
<dbReference type="GO" id="GO:0022857">
    <property type="term" value="F:transmembrane transporter activity"/>
    <property type="evidence" value="ECO:0007669"/>
    <property type="project" value="InterPro"/>
</dbReference>
<dbReference type="EMBL" id="ML976616">
    <property type="protein sequence ID" value="KAF1844689.1"/>
    <property type="molecule type" value="Genomic_DNA"/>
</dbReference>
<dbReference type="PROSITE" id="PS50850">
    <property type="entry name" value="MFS"/>
    <property type="match status" value="1"/>
</dbReference>
<dbReference type="InterPro" id="IPR011701">
    <property type="entry name" value="MFS"/>
</dbReference>
<keyword evidence="3 6" id="KW-1133">Transmembrane helix</keyword>
<evidence type="ECO:0000256" key="6">
    <source>
        <dbReference type="SAM" id="Phobius"/>
    </source>
</evidence>
<dbReference type="AlphaFoldDB" id="A0A9P4GGA0"/>
<feature type="transmembrane region" description="Helical" evidence="6">
    <location>
        <begin position="251"/>
        <end position="271"/>
    </location>
</feature>
<gene>
    <name evidence="8" type="ORF">K460DRAFT_376352</name>
</gene>
<dbReference type="OrthoDB" id="10021397at2759"/>
<evidence type="ECO:0000256" key="5">
    <source>
        <dbReference type="SAM" id="MobiDB-lite"/>
    </source>
</evidence>
<comment type="subcellular location">
    <subcellularLocation>
        <location evidence="1">Membrane</location>
        <topology evidence="1">Multi-pass membrane protein</topology>
    </subcellularLocation>
</comment>
<name>A0A9P4GGA0_9PLEO</name>
<proteinExistence type="predicted"/>
<feature type="transmembrane region" description="Helical" evidence="6">
    <location>
        <begin position="72"/>
        <end position="90"/>
    </location>
</feature>
<feature type="transmembrane region" description="Helical" evidence="6">
    <location>
        <begin position="127"/>
        <end position="148"/>
    </location>
</feature>
<comment type="caution">
    <text evidence="8">The sequence shown here is derived from an EMBL/GenBank/DDBJ whole genome shotgun (WGS) entry which is preliminary data.</text>
</comment>
<keyword evidence="4 6" id="KW-0472">Membrane</keyword>
<sequence length="387" mass="41562">MNEKSTQAVHDGSGEFNPSKATDGKFENQPLTTIIILTATSLMVMFLIALDRTIITTAIPGITDEFKSLSDIGWYGSGYLMTSGAFQLMFGKIYSMYSVKLVLLLSILLFEIGSAICGAAPSSIAFVIGRAVAGVGAAGILAGSVVTITRIVPLQKQPAMNGLLGAIFGIAIILGPLIGGALTSHTTWRWCFYINLPIGGVVMVVRAFTIKVPNSKTVSLSWNEKLWQLDPIGALCLVPGVICLWTDGRVIALLSVMSILLIAFVVVQICLPKTAMAPPRLFRQRSIGAGLWQMAFVGAGMYVIIYYLPVWFQAIKGDSAVKAGIKLLPLMVSMLKLGYYTPVRLIGFVIMSIGAGLFVLLEVNIGHAKWIGYQVVFGFGMGLSMHN</sequence>
<evidence type="ECO:0000256" key="3">
    <source>
        <dbReference type="ARBA" id="ARBA00022989"/>
    </source>
</evidence>
<dbReference type="CDD" id="cd17502">
    <property type="entry name" value="MFS_Azr1_MDR_like"/>
    <property type="match status" value="1"/>
</dbReference>
<accession>A0A9P4GGA0</accession>
<feature type="transmembrane region" description="Helical" evidence="6">
    <location>
        <begin position="337"/>
        <end position="361"/>
    </location>
</feature>
<evidence type="ECO:0000256" key="1">
    <source>
        <dbReference type="ARBA" id="ARBA00004141"/>
    </source>
</evidence>
<evidence type="ECO:0000313" key="8">
    <source>
        <dbReference type="EMBL" id="KAF1844689.1"/>
    </source>
</evidence>
<feature type="transmembrane region" description="Helical" evidence="6">
    <location>
        <begin position="102"/>
        <end position="121"/>
    </location>
</feature>
<feature type="domain" description="Major facilitator superfamily (MFS) profile" evidence="7">
    <location>
        <begin position="37"/>
        <end position="387"/>
    </location>
</feature>
<feature type="transmembrane region" description="Helical" evidence="6">
    <location>
        <begin position="160"/>
        <end position="181"/>
    </location>
</feature>
<dbReference type="PANTHER" id="PTHR23501:SF153">
    <property type="entry name" value="AFLATOXIN EFFLUX PUMP, PUTATIVE-RELATED"/>
    <property type="match status" value="1"/>
</dbReference>
<dbReference type="InterPro" id="IPR020846">
    <property type="entry name" value="MFS_dom"/>
</dbReference>
<protein>
    <submittedName>
        <fullName evidence="8">MFS general substrate transporter</fullName>
    </submittedName>
</protein>
<keyword evidence="9" id="KW-1185">Reference proteome</keyword>